<evidence type="ECO:0000313" key="5">
    <source>
        <dbReference type="EMBL" id="KFB10816.1"/>
    </source>
</evidence>
<dbReference type="RefSeq" id="WP_051913942.1">
    <property type="nucleotide sequence ID" value="NZ_JMQM01000001.1"/>
</dbReference>
<evidence type="ECO:0000256" key="1">
    <source>
        <dbReference type="ARBA" id="ARBA00023015"/>
    </source>
</evidence>
<dbReference type="Gene3D" id="1.20.120.530">
    <property type="entry name" value="GntR ligand-binding domain-like"/>
    <property type="match status" value="1"/>
</dbReference>
<dbReference type="InterPro" id="IPR000524">
    <property type="entry name" value="Tscrpt_reg_HTH_GntR"/>
</dbReference>
<feature type="domain" description="HTH gntR-type" evidence="4">
    <location>
        <begin position="8"/>
        <end position="75"/>
    </location>
</feature>
<sequence length="227" mass="25787">MTTPLKRGGATERVAEELRQAIVTLELRPGQVLDKAELTARFGVSRFPVAEALNRLKLEGLVDIRPQSGSSVALVRLKDVQENLFMRRALEAEIAEAVAERADNQLLAELKRNMRYQKAAVEAEDRVGFHELDVAFHELMVSMLDYPRLRQSIESLRLSLDRVRRLLSSPRRHALTYNEHVEILRALEAHDGVAARAAMTAHIDAVLEELQRFHQENPNVFSDLQDH</sequence>
<accession>A0A084UCY0</accession>
<dbReference type="STRING" id="472175.EL18_01856"/>
<dbReference type="Pfam" id="PF00392">
    <property type="entry name" value="GntR"/>
    <property type="match status" value="1"/>
</dbReference>
<dbReference type="GO" id="GO:0003677">
    <property type="term" value="F:DNA binding"/>
    <property type="evidence" value="ECO:0007669"/>
    <property type="project" value="UniProtKB-KW"/>
</dbReference>
<name>A0A084UCY0_9HYPH</name>
<evidence type="ECO:0000256" key="3">
    <source>
        <dbReference type="ARBA" id="ARBA00023163"/>
    </source>
</evidence>
<dbReference type="SMART" id="SM00345">
    <property type="entry name" value="HTH_GNTR"/>
    <property type="match status" value="1"/>
</dbReference>
<evidence type="ECO:0000259" key="4">
    <source>
        <dbReference type="PROSITE" id="PS50949"/>
    </source>
</evidence>
<dbReference type="InterPro" id="IPR011711">
    <property type="entry name" value="GntR_C"/>
</dbReference>
<dbReference type="SUPFAM" id="SSF48008">
    <property type="entry name" value="GntR ligand-binding domain-like"/>
    <property type="match status" value="1"/>
</dbReference>
<keyword evidence="3" id="KW-0804">Transcription</keyword>
<dbReference type="eggNOG" id="COG1802">
    <property type="taxonomic scope" value="Bacteria"/>
</dbReference>
<dbReference type="SUPFAM" id="SSF46785">
    <property type="entry name" value="Winged helix' DNA-binding domain"/>
    <property type="match status" value="1"/>
</dbReference>
<evidence type="ECO:0000256" key="2">
    <source>
        <dbReference type="ARBA" id="ARBA00023125"/>
    </source>
</evidence>
<keyword evidence="2" id="KW-0238">DNA-binding</keyword>
<dbReference type="PROSITE" id="PS50949">
    <property type="entry name" value="HTH_GNTR"/>
    <property type="match status" value="1"/>
</dbReference>
<dbReference type="Gene3D" id="1.10.10.10">
    <property type="entry name" value="Winged helix-like DNA-binding domain superfamily/Winged helix DNA-binding domain"/>
    <property type="match status" value="1"/>
</dbReference>
<dbReference type="PATRIC" id="fig|472175.3.peg.1864"/>
<protein>
    <submittedName>
        <fullName evidence="5">GntR family transcriptional regulator</fullName>
    </submittedName>
</protein>
<dbReference type="CDD" id="cd07377">
    <property type="entry name" value="WHTH_GntR"/>
    <property type="match status" value="1"/>
</dbReference>
<organism evidence="5 6">
    <name type="scientific">Nitratireductor basaltis</name>
    <dbReference type="NCBI Taxonomy" id="472175"/>
    <lineage>
        <taxon>Bacteria</taxon>
        <taxon>Pseudomonadati</taxon>
        <taxon>Pseudomonadota</taxon>
        <taxon>Alphaproteobacteria</taxon>
        <taxon>Hyphomicrobiales</taxon>
        <taxon>Phyllobacteriaceae</taxon>
        <taxon>Nitratireductor</taxon>
    </lineage>
</organism>
<dbReference type="Proteomes" id="UP000053675">
    <property type="component" value="Unassembled WGS sequence"/>
</dbReference>
<dbReference type="Pfam" id="PF07729">
    <property type="entry name" value="FCD"/>
    <property type="match status" value="1"/>
</dbReference>
<dbReference type="GO" id="GO:0003700">
    <property type="term" value="F:DNA-binding transcription factor activity"/>
    <property type="evidence" value="ECO:0007669"/>
    <property type="project" value="InterPro"/>
</dbReference>
<proteinExistence type="predicted"/>
<keyword evidence="1" id="KW-0805">Transcription regulation</keyword>
<comment type="caution">
    <text evidence="5">The sequence shown here is derived from an EMBL/GenBank/DDBJ whole genome shotgun (WGS) entry which is preliminary data.</text>
</comment>
<dbReference type="PANTHER" id="PTHR43537:SF5">
    <property type="entry name" value="UXU OPERON TRANSCRIPTIONAL REGULATOR"/>
    <property type="match status" value="1"/>
</dbReference>
<dbReference type="AlphaFoldDB" id="A0A084UCY0"/>
<dbReference type="PRINTS" id="PR00035">
    <property type="entry name" value="HTHGNTR"/>
</dbReference>
<dbReference type="InterPro" id="IPR008920">
    <property type="entry name" value="TF_FadR/GntR_C"/>
</dbReference>
<dbReference type="InterPro" id="IPR036388">
    <property type="entry name" value="WH-like_DNA-bd_sf"/>
</dbReference>
<dbReference type="PANTHER" id="PTHR43537">
    <property type="entry name" value="TRANSCRIPTIONAL REGULATOR, GNTR FAMILY"/>
    <property type="match status" value="1"/>
</dbReference>
<reference evidence="5 6" key="1">
    <citation type="submission" date="2014-05" db="EMBL/GenBank/DDBJ databases">
        <title>Draft Genome Sequence of Nitratireductor basaltis Strain UMTGB225, A Marine Bacterium Isolated from Green Barrel Tunicate.</title>
        <authorList>
            <person name="Gan H.Y."/>
        </authorList>
    </citation>
    <scope>NUCLEOTIDE SEQUENCE [LARGE SCALE GENOMIC DNA]</scope>
    <source>
        <strain evidence="5 6">UMTGB225</strain>
    </source>
</reference>
<evidence type="ECO:0000313" key="6">
    <source>
        <dbReference type="Proteomes" id="UP000053675"/>
    </source>
</evidence>
<keyword evidence="6" id="KW-1185">Reference proteome</keyword>
<dbReference type="SMART" id="SM00895">
    <property type="entry name" value="FCD"/>
    <property type="match status" value="1"/>
</dbReference>
<gene>
    <name evidence="5" type="ORF">EL18_01856</name>
</gene>
<dbReference type="InterPro" id="IPR036390">
    <property type="entry name" value="WH_DNA-bd_sf"/>
</dbReference>
<dbReference type="EMBL" id="JMQM01000001">
    <property type="protein sequence ID" value="KFB10816.1"/>
    <property type="molecule type" value="Genomic_DNA"/>
</dbReference>